<dbReference type="RefSeq" id="WP_154740525.1">
    <property type="nucleotide sequence ID" value="NZ_WMBQ01000002.1"/>
</dbReference>
<keyword evidence="1" id="KW-0472">Membrane</keyword>
<dbReference type="SUPFAM" id="SSF54909">
    <property type="entry name" value="Dimeric alpha+beta barrel"/>
    <property type="match status" value="1"/>
</dbReference>
<dbReference type="AlphaFoldDB" id="A0A6I3KLQ6"/>
<feature type="domain" description="ABM" evidence="2">
    <location>
        <begin position="108"/>
        <end position="200"/>
    </location>
</feature>
<accession>A0A6I3KLQ6</accession>
<sequence>MSGQPSTLLLSARVRPGREAAFAQWQVQWQSALLAADARAVEFWPPAPPDQLETVGLARFPSMDTLRRWRRGEQNRVLIDTAAPLVEGGLVMQLVGQAAVDYSVAHGVTMVMVTEIKPGSEAAYKAWTDRIQKLQATFPGYLGSFVQPPQHKEGGWTTVLRFDSAAHLDRWLASPERAAMVKESENLVAHFHAQRVDTSFPGWVPNDPKTGSPPNMWKTACLVLLTLFPVVMLELRFLNPHLKDLNPAVGTFIGNIISVGLTTWPLMPLAIYVFRDWLFPEGKAPWLAWALPVGLVLCYLAEIALLWHLL</sequence>
<dbReference type="PANTHER" id="PTHR40057:SF1">
    <property type="entry name" value="SLR1162 PROTEIN"/>
    <property type="match status" value="1"/>
</dbReference>
<dbReference type="InterPro" id="IPR011008">
    <property type="entry name" value="Dimeric_a/b-barrel"/>
</dbReference>
<evidence type="ECO:0000313" key="4">
    <source>
        <dbReference type="Proteomes" id="UP000440694"/>
    </source>
</evidence>
<proteinExistence type="predicted"/>
<feature type="transmembrane region" description="Helical" evidence="1">
    <location>
        <begin position="216"/>
        <end position="237"/>
    </location>
</feature>
<dbReference type="Pfam" id="PF03992">
    <property type="entry name" value="ABM"/>
    <property type="match status" value="1"/>
</dbReference>
<keyword evidence="1" id="KW-0812">Transmembrane</keyword>
<evidence type="ECO:0000313" key="3">
    <source>
        <dbReference type="EMBL" id="MTD96054.1"/>
    </source>
</evidence>
<feature type="transmembrane region" description="Helical" evidence="1">
    <location>
        <begin position="249"/>
        <end position="274"/>
    </location>
</feature>
<dbReference type="PROSITE" id="PS51725">
    <property type="entry name" value="ABM"/>
    <property type="match status" value="1"/>
</dbReference>
<gene>
    <name evidence="3" type="ORF">GIW81_17075</name>
</gene>
<evidence type="ECO:0000259" key="2">
    <source>
        <dbReference type="PROSITE" id="PS51725"/>
    </source>
</evidence>
<keyword evidence="3" id="KW-0560">Oxidoreductase</keyword>
<keyword evidence="4" id="KW-1185">Reference proteome</keyword>
<comment type="caution">
    <text evidence="3">The sequence shown here is derived from an EMBL/GenBank/DDBJ whole genome shotgun (WGS) entry which is preliminary data.</text>
</comment>
<organism evidence="3 4">
    <name type="scientific">Hyphomicrobium album</name>
    <dbReference type="NCBI Taxonomy" id="2665159"/>
    <lineage>
        <taxon>Bacteria</taxon>
        <taxon>Pseudomonadati</taxon>
        <taxon>Pseudomonadota</taxon>
        <taxon>Alphaproteobacteria</taxon>
        <taxon>Hyphomicrobiales</taxon>
        <taxon>Hyphomicrobiaceae</taxon>
        <taxon>Hyphomicrobium</taxon>
    </lineage>
</organism>
<feature type="transmembrane region" description="Helical" evidence="1">
    <location>
        <begin position="286"/>
        <end position="307"/>
    </location>
</feature>
<keyword evidence="1" id="KW-1133">Transmembrane helix</keyword>
<dbReference type="EMBL" id="WMBQ01000002">
    <property type="protein sequence ID" value="MTD96054.1"/>
    <property type="molecule type" value="Genomic_DNA"/>
</dbReference>
<evidence type="ECO:0000256" key="1">
    <source>
        <dbReference type="SAM" id="Phobius"/>
    </source>
</evidence>
<dbReference type="GO" id="GO:0004497">
    <property type="term" value="F:monooxygenase activity"/>
    <property type="evidence" value="ECO:0007669"/>
    <property type="project" value="UniProtKB-KW"/>
</dbReference>
<dbReference type="Proteomes" id="UP000440694">
    <property type="component" value="Unassembled WGS sequence"/>
</dbReference>
<reference evidence="3 4" key="1">
    <citation type="submission" date="2019-11" db="EMBL/GenBank/DDBJ databases">
        <title>Identification of a novel strain.</title>
        <authorList>
            <person name="Xu Q."/>
            <person name="Wang G."/>
        </authorList>
    </citation>
    <scope>NUCLEOTIDE SEQUENCE [LARGE SCALE GENOMIC DNA]</scope>
    <source>
        <strain evidence="4">xq</strain>
    </source>
</reference>
<dbReference type="InterPro" id="IPR038762">
    <property type="entry name" value="ABM_predict"/>
</dbReference>
<name>A0A6I3KLQ6_9HYPH</name>
<keyword evidence="3" id="KW-0503">Monooxygenase</keyword>
<dbReference type="Gene3D" id="3.30.70.100">
    <property type="match status" value="1"/>
</dbReference>
<protein>
    <submittedName>
        <fullName evidence="3">Antibiotic biosynthesis monooxygenase</fullName>
    </submittedName>
</protein>
<dbReference type="PANTHER" id="PTHR40057">
    <property type="entry name" value="SLR1162 PROTEIN"/>
    <property type="match status" value="1"/>
</dbReference>
<dbReference type="InterPro" id="IPR007138">
    <property type="entry name" value="ABM_dom"/>
</dbReference>